<name>A0A8B6FCT2_MYTGA</name>
<evidence type="ECO:0000313" key="2">
    <source>
        <dbReference type="EMBL" id="VDI46900.1"/>
    </source>
</evidence>
<organism evidence="2 3">
    <name type="scientific">Mytilus galloprovincialis</name>
    <name type="common">Mediterranean mussel</name>
    <dbReference type="NCBI Taxonomy" id="29158"/>
    <lineage>
        <taxon>Eukaryota</taxon>
        <taxon>Metazoa</taxon>
        <taxon>Spiralia</taxon>
        <taxon>Lophotrochozoa</taxon>
        <taxon>Mollusca</taxon>
        <taxon>Bivalvia</taxon>
        <taxon>Autobranchia</taxon>
        <taxon>Pteriomorphia</taxon>
        <taxon>Mytilida</taxon>
        <taxon>Mytiloidea</taxon>
        <taxon>Mytilidae</taxon>
        <taxon>Mytilinae</taxon>
        <taxon>Mytilus</taxon>
    </lineage>
</organism>
<proteinExistence type="predicted"/>
<sequence length="262" mass="29792">MSPANHNIMIGYRCSLTAYCRRSHSGKRALRRDNTVKKHLISNLNSEKQYHTSGELGGRGGSENYGYVSPKERQKNPKPQIVVKGSPRIVGAVSREMVNVFVDSTVPKSSYFEEKWRTGLKKIHVGNWVAEQDPNIMVMYLPTKGKRNPKPQVLVKGSPRKVGAVSKEMVNAFVDSIEGKPSHFRQKCSRWEHHEKTFDIQSDSKVHEENRGNEEGILGHKFIKTGFLACGYRLQKEVSHVMLHIKENKGLVDLMNSYNIFD</sequence>
<gene>
    <name evidence="2" type="ORF">MGAL_10B007216</name>
</gene>
<comment type="caution">
    <text evidence="2">The sequence shown here is derived from an EMBL/GenBank/DDBJ whole genome shotgun (WGS) entry which is preliminary data.</text>
</comment>
<dbReference type="Proteomes" id="UP000596742">
    <property type="component" value="Unassembled WGS sequence"/>
</dbReference>
<evidence type="ECO:0000313" key="3">
    <source>
        <dbReference type="Proteomes" id="UP000596742"/>
    </source>
</evidence>
<keyword evidence="3" id="KW-1185">Reference proteome</keyword>
<reference evidence="2" key="1">
    <citation type="submission" date="2018-11" db="EMBL/GenBank/DDBJ databases">
        <authorList>
            <person name="Alioto T."/>
            <person name="Alioto T."/>
        </authorList>
    </citation>
    <scope>NUCLEOTIDE SEQUENCE</scope>
</reference>
<evidence type="ECO:0000256" key="1">
    <source>
        <dbReference type="SAM" id="MobiDB-lite"/>
    </source>
</evidence>
<feature type="region of interest" description="Disordered" evidence="1">
    <location>
        <begin position="47"/>
        <end position="78"/>
    </location>
</feature>
<dbReference type="AlphaFoldDB" id="A0A8B6FCT2"/>
<dbReference type="EMBL" id="UYJE01006545">
    <property type="protein sequence ID" value="VDI46900.1"/>
    <property type="molecule type" value="Genomic_DNA"/>
</dbReference>
<accession>A0A8B6FCT2</accession>
<protein>
    <submittedName>
        <fullName evidence="2">Uncharacterized protein</fullName>
    </submittedName>
</protein>